<comment type="caution">
    <text evidence="8">The sequence shown here is derived from an EMBL/GenBank/DDBJ whole genome shotgun (WGS) entry which is preliminary data.</text>
</comment>
<dbReference type="EMBL" id="JASJQH010007162">
    <property type="protein sequence ID" value="KAK9717036.1"/>
    <property type="molecule type" value="Genomic_DNA"/>
</dbReference>
<dbReference type="InterPro" id="IPR011011">
    <property type="entry name" value="Znf_FYVE_PHD"/>
</dbReference>
<feature type="compositionally biased region" description="Acidic residues" evidence="6">
    <location>
        <begin position="12"/>
        <end position="25"/>
    </location>
</feature>
<evidence type="ECO:0000256" key="6">
    <source>
        <dbReference type="SAM" id="MobiDB-lite"/>
    </source>
</evidence>
<feature type="compositionally biased region" description="Basic residues" evidence="6">
    <location>
        <begin position="208"/>
        <end position="218"/>
    </location>
</feature>
<dbReference type="CDD" id="cd15492">
    <property type="entry name" value="PHD_BRPF_JADE_like"/>
    <property type="match status" value="1"/>
</dbReference>
<keyword evidence="9" id="KW-1185">Reference proteome</keyword>
<dbReference type="InterPro" id="IPR013083">
    <property type="entry name" value="Znf_RING/FYVE/PHD"/>
</dbReference>
<evidence type="ECO:0000256" key="1">
    <source>
        <dbReference type="ARBA" id="ARBA00022723"/>
    </source>
</evidence>
<feature type="compositionally biased region" description="Polar residues" evidence="6">
    <location>
        <begin position="380"/>
        <end position="404"/>
    </location>
</feature>
<evidence type="ECO:0000256" key="3">
    <source>
        <dbReference type="ARBA" id="ARBA00022833"/>
    </source>
</evidence>
<dbReference type="InterPro" id="IPR001965">
    <property type="entry name" value="Znf_PHD"/>
</dbReference>
<feature type="coiled-coil region" evidence="5">
    <location>
        <begin position="505"/>
        <end position="564"/>
    </location>
</feature>
<dbReference type="Gene3D" id="3.30.40.10">
    <property type="entry name" value="Zinc/RING finger domain, C3HC4 (zinc finger)"/>
    <property type="match status" value="2"/>
</dbReference>
<dbReference type="InterPro" id="IPR019786">
    <property type="entry name" value="Zinc_finger_PHD-type_CS"/>
</dbReference>
<feature type="domain" description="PHD-type" evidence="7">
    <location>
        <begin position="25"/>
        <end position="79"/>
    </location>
</feature>
<dbReference type="PANTHER" id="PTHR13793">
    <property type="entry name" value="PHD FINGER PROTEINS"/>
    <property type="match status" value="1"/>
</dbReference>
<keyword evidence="5" id="KW-0175">Coiled coil</keyword>
<protein>
    <recommendedName>
        <fullName evidence="7">PHD-type domain-containing protein</fullName>
    </recommendedName>
</protein>
<dbReference type="SUPFAM" id="SSF57903">
    <property type="entry name" value="FYVE/PHD zinc finger"/>
    <property type="match status" value="1"/>
</dbReference>
<gene>
    <name evidence="8" type="ORF">K7432_006467</name>
</gene>
<evidence type="ECO:0000259" key="7">
    <source>
        <dbReference type="PROSITE" id="PS50016"/>
    </source>
</evidence>
<dbReference type="CDD" id="cd15571">
    <property type="entry name" value="ePHD"/>
    <property type="match status" value="1"/>
</dbReference>
<dbReference type="InterPro" id="IPR050701">
    <property type="entry name" value="Histone_Mod_Regulator"/>
</dbReference>
<feature type="region of interest" description="Disordered" evidence="6">
    <location>
        <begin position="1"/>
        <end position="28"/>
    </location>
</feature>
<keyword evidence="2 4" id="KW-0863">Zinc-finger</keyword>
<feature type="compositionally biased region" description="Polar residues" evidence="6">
    <location>
        <begin position="479"/>
        <end position="504"/>
    </location>
</feature>
<evidence type="ECO:0000313" key="8">
    <source>
        <dbReference type="EMBL" id="KAK9717036.1"/>
    </source>
</evidence>
<dbReference type="Proteomes" id="UP001479436">
    <property type="component" value="Unassembled WGS sequence"/>
</dbReference>
<keyword evidence="1" id="KW-0479">Metal-binding</keyword>
<feature type="region of interest" description="Disordered" evidence="6">
    <location>
        <begin position="453"/>
        <end position="504"/>
    </location>
</feature>
<dbReference type="InterPro" id="IPR019787">
    <property type="entry name" value="Znf_PHD-finger"/>
</dbReference>
<dbReference type="SMART" id="SM00249">
    <property type="entry name" value="PHD"/>
    <property type="match status" value="2"/>
</dbReference>
<dbReference type="Pfam" id="PF13831">
    <property type="entry name" value="PHD_2"/>
    <property type="match status" value="1"/>
</dbReference>
<feature type="compositionally biased region" description="Low complexity" evidence="6">
    <location>
        <begin position="315"/>
        <end position="326"/>
    </location>
</feature>
<organism evidence="8 9">
    <name type="scientific">Basidiobolus ranarum</name>
    <dbReference type="NCBI Taxonomy" id="34480"/>
    <lineage>
        <taxon>Eukaryota</taxon>
        <taxon>Fungi</taxon>
        <taxon>Fungi incertae sedis</taxon>
        <taxon>Zoopagomycota</taxon>
        <taxon>Entomophthoromycotina</taxon>
        <taxon>Basidiobolomycetes</taxon>
        <taxon>Basidiobolales</taxon>
        <taxon>Basidiobolaceae</taxon>
        <taxon>Basidiobolus</taxon>
    </lineage>
</organism>
<dbReference type="PROSITE" id="PS01359">
    <property type="entry name" value="ZF_PHD_1"/>
    <property type="match status" value="1"/>
</dbReference>
<feature type="compositionally biased region" description="Acidic residues" evidence="6">
    <location>
        <begin position="241"/>
        <end position="257"/>
    </location>
</feature>
<dbReference type="Pfam" id="PF13832">
    <property type="entry name" value="zf-HC5HC2H_2"/>
    <property type="match status" value="1"/>
</dbReference>
<dbReference type="PROSITE" id="PS50016">
    <property type="entry name" value="ZF_PHD_2"/>
    <property type="match status" value="1"/>
</dbReference>
<evidence type="ECO:0000256" key="5">
    <source>
        <dbReference type="SAM" id="Coils"/>
    </source>
</evidence>
<feature type="compositionally biased region" description="Polar residues" evidence="6">
    <location>
        <begin position="260"/>
        <end position="270"/>
    </location>
</feature>
<sequence>MPLSPESSVESTNEEEVNSSDESDESSCVICGGEDGSKRNAIVFCDGEGCDIPVHQRCYGIDVVPPGNQKWFCQRCADKIPVDQTVSASKIPICCDKTEGAFKRTDIPGSYIHVLCAKWNPAIDKSKEPWCVSSLLQESQICYLCEKSSGICTQCSYSKAMENGSIRKCKRWFHVTCAVDAEILALNGNQGSSKLGLMCREHKEEHQKNRRNNLRKRGSISVVTPTKKRKVTNQKEKEKDESDSESEEDEEDVEGDGWQDPQNANGNGSRVSEDESEKSDAELGTNGNSDVDEAKERARRPFRNTLQEILNGKRSTTSSLPSSSQSVNGHKHRQPKTTPKGITKNAKSNNSEEASDKQASPSTQASPKVSPKIPSHETSPENQKSKSPPTNASTRHQSHDSNGTVVKKELSEPAQMKSPNQEELELMSFCEMYLADQQPRLATLESIIHRMKYGPTPSHKEESISITKKEPSPLHSRFSRSAPSRANTSTQTQPLETTDSKQPSQTELLKQIEELQQKLQDSDNTFSRFKSIQTSETHRLRSDCEHLSKENHVIKQQLQDIRNDYLKLMNSSRNLRSNLVAIFEYLKLPHQKGPVDLQTIDDRVRELGDIIRRTNIDERKRRDVISKVLKDVDNAK</sequence>
<feature type="compositionally biased region" description="Polar residues" evidence="6">
    <location>
        <begin position="345"/>
        <end position="367"/>
    </location>
</feature>
<dbReference type="PANTHER" id="PTHR13793:SF107">
    <property type="entry name" value="BROMODOMAIN-CONTAINING PROTEIN HOMOLOG"/>
    <property type="match status" value="1"/>
</dbReference>
<name>A0ABR2W2G3_9FUNG</name>
<evidence type="ECO:0000256" key="2">
    <source>
        <dbReference type="ARBA" id="ARBA00022771"/>
    </source>
</evidence>
<reference evidence="8 9" key="1">
    <citation type="submission" date="2023-04" db="EMBL/GenBank/DDBJ databases">
        <title>Genome of Basidiobolus ranarum AG-B5.</title>
        <authorList>
            <person name="Stajich J.E."/>
            <person name="Carter-House D."/>
            <person name="Gryganskyi A."/>
        </authorList>
    </citation>
    <scope>NUCLEOTIDE SEQUENCE [LARGE SCALE GENOMIC DNA]</scope>
    <source>
        <strain evidence="8 9">AG-B5</strain>
    </source>
</reference>
<evidence type="ECO:0000256" key="4">
    <source>
        <dbReference type="PROSITE-ProRule" id="PRU00146"/>
    </source>
</evidence>
<feature type="compositionally biased region" description="Basic and acidic residues" evidence="6">
    <location>
        <begin position="458"/>
        <end position="472"/>
    </location>
</feature>
<feature type="region of interest" description="Disordered" evidence="6">
    <location>
        <begin position="202"/>
        <end position="422"/>
    </location>
</feature>
<proteinExistence type="predicted"/>
<feature type="compositionally biased region" description="Low complexity" evidence="6">
    <location>
        <begin position="1"/>
        <end position="11"/>
    </location>
</feature>
<accession>A0ABR2W2G3</accession>
<keyword evidence="3" id="KW-0862">Zinc</keyword>
<evidence type="ECO:0000313" key="9">
    <source>
        <dbReference type="Proteomes" id="UP001479436"/>
    </source>
</evidence>